<gene>
    <name evidence="5" type="ORF">GT360_16830</name>
</gene>
<sequence>MSQSLFQTIQLGQLTLNNRIVMPPMTRSRASQQGNVANDMMATYYAQRASAGLIVAEGTQISAMGQGYAWTPGIYSQEQIAGWKKVTDAVHAENGVIFAQLWHVGRVTHPDNIGGAQPISSSALKAEGVKVFIDNGSDEPGFVDVVEPREMTKEDIKAVIQEYHQAALNAVEAGFDGIELHAANGYLINQFIDSESNNRTDEYGGSLENRLRFLDEVVATLVDAIGADKVGVRLAPLTTLNGTVDANPLETYPAAAKVLNKHNIAYMHIAEVDWDDAPETPVEFKRDMRESFSNVLIWAGKYDAEKAEQAINDGLADMIGFGRPFVSNPDLPSRIENGHPLAPHDPNTLFGGAEKGLTDYPVYAK</sequence>
<evidence type="ECO:0000313" key="6">
    <source>
        <dbReference type="Proteomes" id="UP000464262"/>
    </source>
</evidence>
<dbReference type="SUPFAM" id="SSF51395">
    <property type="entry name" value="FMN-linked oxidoreductases"/>
    <property type="match status" value="1"/>
</dbReference>
<dbReference type="InterPro" id="IPR013785">
    <property type="entry name" value="Aldolase_TIM"/>
</dbReference>
<name>A0A7Z2T6B5_9VIBR</name>
<dbReference type="AlphaFoldDB" id="A0A7Z2T6B5"/>
<dbReference type="Proteomes" id="UP000464262">
    <property type="component" value="Chromosome 2"/>
</dbReference>
<comment type="similarity">
    <text evidence="2">Belongs to the NADH:flavin oxidoreductase/NADH oxidase family.</text>
</comment>
<evidence type="ECO:0000313" key="5">
    <source>
        <dbReference type="EMBL" id="QIA65218.1"/>
    </source>
</evidence>
<feature type="domain" description="NADH:flavin oxidoreductase/NADH oxidase N-terminal" evidence="4">
    <location>
        <begin position="4"/>
        <end position="340"/>
    </location>
</feature>
<dbReference type="GO" id="GO:0005829">
    <property type="term" value="C:cytosol"/>
    <property type="evidence" value="ECO:0007669"/>
    <property type="project" value="UniProtKB-ARBA"/>
</dbReference>
<dbReference type="Gene3D" id="3.20.20.70">
    <property type="entry name" value="Aldolase class I"/>
    <property type="match status" value="1"/>
</dbReference>
<dbReference type="CDD" id="cd02933">
    <property type="entry name" value="OYE_like_FMN"/>
    <property type="match status" value="1"/>
</dbReference>
<dbReference type="InterPro" id="IPR045247">
    <property type="entry name" value="Oye-like"/>
</dbReference>
<dbReference type="InterPro" id="IPR001155">
    <property type="entry name" value="OxRdtase_FMN_N"/>
</dbReference>
<evidence type="ECO:0000256" key="3">
    <source>
        <dbReference type="ARBA" id="ARBA00023002"/>
    </source>
</evidence>
<dbReference type="RefSeq" id="WP_164650118.1">
    <property type="nucleotide sequence ID" value="NZ_CP047476.1"/>
</dbReference>
<comment type="cofactor">
    <cofactor evidence="1">
        <name>FMN</name>
        <dbReference type="ChEBI" id="CHEBI:58210"/>
    </cofactor>
</comment>
<proteinExistence type="inferred from homology"/>
<dbReference type="EMBL" id="CP047476">
    <property type="protein sequence ID" value="QIA65218.1"/>
    <property type="molecule type" value="Genomic_DNA"/>
</dbReference>
<keyword evidence="6" id="KW-1185">Reference proteome</keyword>
<organism evidence="5 6">
    <name type="scientific">Vibrio astriarenae</name>
    <dbReference type="NCBI Taxonomy" id="1481923"/>
    <lineage>
        <taxon>Bacteria</taxon>
        <taxon>Pseudomonadati</taxon>
        <taxon>Pseudomonadota</taxon>
        <taxon>Gammaproteobacteria</taxon>
        <taxon>Vibrionales</taxon>
        <taxon>Vibrionaceae</taxon>
        <taxon>Vibrio</taxon>
    </lineage>
</organism>
<evidence type="ECO:0000259" key="4">
    <source>
        <dbReference type="Pfam" id="PF00724"/>
    </source>
</evidence>
<dbReference type="GO" id="GO:0010181">
    <property type="term" value="F:FMN binding"/>
    <property type="evidence" value="ECO:0007669"/>
    <property type="project" value="InterPro"/>
</dbReference>
<reference evidence="5 6" key="1">
    <citation type="submission" date="2020-01" db="EMBL/GenBank/DDBJ databases">
        <title>Whole genome and functional gene identification of agarase of Vibrio HN897.</title>
        <authorList>
            <person name="Liu Y."/>
            <person name="Zhao Z."/>
        </authorList>
    </citation>
    <scope>NUCLEOTIDE SEQUENCE [LARGE SCALE GENOMIC DNA]</scope>
    <source>
        <strain evidence="5 6">HN897</strain>
    </source>
</reference>
<dbReference type="PANTHER" id="PTHR22893">
    <property type="entry name" value="NADH OXIDOREDUCTASE-RELATED"/>
    <property type="match status" value="1"/>
</dbReference>
<dbReference type="Pfam" id="PF00724">
    <property type="entry name" value="Oxidored_FMN"/>
    <property type="match status" value="1"/>
</dbReference>
<dbReference type="KEGG" id="vas:GT360_16830"/>
<keyword evidence="3" id="KW-0560">Oxidoreductase</keyword>
<dbReference type="FunFam" id="3.20.20.70:FF:000059">
    <property type="entry name" value="N-ethylmaleimide reductase, FMN-linked"/>
    <property type="match status" value="1"/>
</dbReference>
<accession>A0A7Z2T6B5</accession>
<evidence type="ECO:0000256" key="2">
    <source>
        <dbReference type="ARBA" id="ARBA00005979"/>
    </source>
</evidence>
<dbReference type="PANTHER" id="PTHR22893:SF91">
    <property type="entry name" value="NADPH DEHYDROGENASE 2-RELATED"/>
    <property type="match status" value="1"/>
</dbReference>
<evidence type="ECO:0000256" key="1">
    <source>
        <dbReference type="ARBA" id="ARBA00001917"/>
    </source>
</evidence>
<protein>
    <submittedName>
        <fullName evidence="5">Alkene reductase</fullName>
    </submittedName>
</protein>
<dbReference type="GO" id="GO:0016628">
    <property type="term" value="F:oxidoreductase activity, acting on the CH-CH group of donors, NAD or NADP as acceptor"/>
    <property type="evidence" value="ECO:0007669"/>
    <property type="project" value="UniProtKB-ARBA"/>
</dbReference>